<evidence type="ECO:0000256" key="3">
    <source>
        <dbReference type="ARBA" id="ARBA00023065"/>
    </source>
</evidence>
<dbReference type="SMART" id="SM00054">
    <property type="entry name" value="EFh"/>
    <property type="match status" value="2"/>
</dbReference>
<proteinExistence type="predicted"/>
<keyword evidence="5" id="KW-0732">Signal</keyword>
<dbReference type="PROSITE" id="PS50222">
    <property type="entry name" value="EF_HAND_2"/>
    <property type="match status" value="2"/>
</dbReference>
<dbReference type="AlphaFoldDB" id="A0A1S3XWX9"/>
<dbReference type="CDD" id="cd00051">
    <property type="entry name" value="EFh"/>
    <property type="match status" value="1"/>
</dbReference>
<dbReference type="PANTHER" id="PTHR31503">
    <property type="entry name" value="VACUOLAR CALCIUM ION TRANSPORTER"/>
    <property type="match status" value="1"/>
</dbReference>
<dbReference type="Gene3D" id="1.10.238.10">
    <property type="entry name" value="EF-hand"/>
    <property type="match status" value="1"/>
</dbReference>
<dbReference type="Pfam" id="PF13499">
    <property type="entry name" value="EF-hand_7"/>
    <property type="match status" value="1"/>
</dbReference>
<dbReference type="PaxDb" id="4097-A0A1S3XWX9"/>
<dbReference type="InterPro" id="IPR011992">
    <property type="entry name" value="EF-hand-dom_pair"/>
</dbReference>
<feature type="transmembrane region" description="Helical" evidence="4">
    <location>
        <begin position="78"/>
        <end position="94"/>
    </location>
</feature>
<keyword evidence="1" id="KW-0050">Antiport</keyword>
<dbReference type="InterPro" id="IPR002048">
    <property type="entry name" value="EF_hand_dom"/>
</dbReference>
<evidence type="ECO:0000256" key="1">
    <source>
        <dbReference type="ARBA" id="ARBA00022449"/>
    </source>
</evidence>
<protein>
    <recommendedName>
        <fullName evidence="6">EF-hand domain-containing protein</fullName>
    </recommendedName>
</protein>
<feature type="chain" id="PRO_5010310339" description="EF-hand domain-containing protein" evidence="5">
    <location>
        <begin position="22"/>
        <end position="339"/>
    </location>
</feature>
<keyword evidence="4" id="KW-0472">Membrane</keyword>
<dbReference type="OrthoDB" id="26525at2759"/>
<dbReference type="GO" id="GO:0070588">
    <property type="term" value="P:calcium ion transmembrane transport"/>
    <property type="evidence" value="ECO:0000318"/>
    <property type="project" value="GO_Central"/>
</dbReference>
<feature type="domain" description="EF-hand" evidence="6">
    <location>
        <begin position="221"/>
        <end position="256"/>
    </location>
</feature>
<dbReference type="PANTHER" id="PTHR31503:SF89">
    <property type="entry name" value="P20SH148J07"/>
    <property type="match status" value="1"/>
</dbReference>
<evidence type="ECO:0000256" key="2">
    <source>
        <dbReference type="ARBA" id="ARBA00022837"/>
    </source>
</evidence>
<sequence length="339" mass="37433">MASFSFFFVTILILVLPIIEGRILKLEGSEISTQLISDGVEHFKNQSDYLSLGSSKALITSGDQCKHIYGFFPCAENIGGYIYMIAIFQYLLILGEKVLSKGSNRLFSILDTGIFGASIFPTLITWPRIVMAFVSGLLINREQAQVSVSSSLGSNVGSSVLNLTVLWGICVILGRQNISVNSNTQSAESSSSTLKLKDLKSMLISFSYFEVRGNLFKGGRPDTNVLKGLFTKTDKDRSNSITLTELEELVNQLESGKVKVDSNFALSTLSRIFDKNGDERINEEEFIEGCKKLIQESNGDSTSIRKHFDEAKNSIYFAISFTNIDTGGYLCNKKIITFS</sequence>
<dbReference type="RefSeq" id="XP_016444212.1">
    <property type="nucleotide sequence ID" value="XM_016588726.1"/>
</dbReference>
<dbReference type="GO" id="GO:0005509">
    <property type="term" value="F:calcium ion binding"/>
    <property type="evidence" value="ECO:0007669"/>
    <property type="project" value="InterPro"/>
</dbReference>
<dbReference type="InterPro" id="IPR018247">
    <property type="entry name" value="EF_Hand_1_Ca_BS"/>
</dbReference>
<accession>A0A1S3XWX9</accession>
<feature type="signal peptide" evidence="5">
    <location>
        <begin position="1"/>
        <end position="21"/>
    </location>
</feature>
<keyword evidence="4" id="KW-1133">Transmembrane helix</keyword>
<keyword evidence="2" id="KW-0106">Calcium</keyword>
<dbReference type="KEGG" id="nta:107769505"/>
<organism evidence="7">
    <name type="scientific">Nicotiana tabacum</name>
    <name type="common">Common tobacco</name>
    <dbReference type="NCBI Taxonomy" id="4097"/>
    <lineage>
        <taxon>Eukaryota</taxon>
        <taxon>Viridiplantae</taxon>
        <taxon>Streptophyta</taxon>
        <taxon>Embryophyta</taxon>
        <taxon>Tracheophyta</taxon>
        <taxon>Spermatophyta</taxon>
        <taxon>Magnoliopsida</taxon>
        <taxon>eudicotyledons</taxon>
        <taxon>Gunneridae</taxon>
        <taxon>Pentapetalae</taxon>
        <taxon>asterids</taxon>
        <taxon>lamiids</taxon>
        <taxon>Solanales</taxon>
        <taxon>Solanaceae</taxon>
        <taxon>Nicotianoideae</taxon>
        <taxon>Nicotianeae</taxon>
        <taxon>Nicotiana</taxon>
    </lineage>
</organism>
<reference evidence="7" key="1">
    <citation type="submission" date="2025-08" db="UniProtKB">
        <authorList>
            <consortium name="RefSeq"/>
        </authorList>
    </citation>
    <scope>IDENTIFICATION</scope>
</reference>
<dbReference type="SUPFAM" id="SSF47473">
    <property type="entry name" value="EF-hand"/>
    <property type="match status" value="1"/>
</dbReference>
<dbReference type="GO" id="GO:0015369">
    <property type="term" value="F:calcium:proton antiporter activity"/>
    <property type="evidence" value="ECO:0000318"/>
    <property type="project" value="GO_Central"/>
</dbReference>
<name>A0A1S3XWX9_TOBAC</name>
<keyword evidence="1" id="KW-0813">Transport</keyword>
<evidence type="ECO:0000313" key="7">
    <source>
        <dbReference type="RefSeq" id="XP_016444212.1"/>
    </source>
</evidence>
<keyword evidence="4" id="KW-0812">Transmembrane</keyword>
<keyword evidence="3" id="KW-0406">Ion transport</keyword>
<gene>
    <name evidence="7" type="primary">LOC107769505</name>
</gene>
<dbReference type="GO" id="GO:0016020">
    <property type="term" value="C:membrane"/>
    <property type="evidence" value="ECO:0007669"/>
    <property type="project" value="InterPro"/>
</dbReference>
<evidence type="ECO:0000259" key="6">
    <source>
        <dbReference type="PROSITE" id="PS50222"/>
    </source>
</evidence>
<dbReference type="GO" id="GO:0006874">
    <property type="term" value="P:intracellular calcium ion homeostasis"/>
    <property type="evidence" value="ECO:0000318"/>
    <property type="project" value="GO_Central"/>
</dbReference>
<dbReference type="InterPro" id="IPR004713">
    <property type="entry name" value="CaH_exchang"/>
</dbReference>
<evidence type="ECO:0000256" key="5">
    <source>
        <dbReference type="SAM" id="SignalP"/>
    </source>
</evidence>
<feature type="domain" description="EF-hand" evidence="6">
    <location>
        <begin position="271"/>
        <end position="296"/>
    </location>
</feature>
<evidence type="ECO:0000256" key="4">
    <source>
        <dbReference type="SAM" id="Phobius"/>
    </source>
</evidence>
<dbReference type="PROSITE" id="PS00018">
    <property type="entry name" value="EF_HAND_1"/>
    <property type="match status" value="1"/>
</dbReference>
<feature type="transmembrane region" description="Helical" evidence="4">
    <location>
        <begin position="106"/>
        <end position="126"/>
    </location>
</feature>